<evidence type="ECO:0000313" key="5">
    <source>
        <dbReference type="EMBL" id="SHO63329.1"/>
    </source>
</evidence>
<dbReference type="GO" id="GO:0043709">
    <property type="term" value="P:cell adhesion involved in single-species biofilm formation"/>
    <property type="evidence" value="ECO:0007669"/>
    <property type="project" value="TreeGrafter"/>
</dbReference>
<dbReference type="InterPro" id="IPR050469">
    <property type="entry name" value="Diguanylate_Cyclase"/>
</dbReference>
<dbReference type="AlphaFoldDB" id="A0A1M7ZEU0"/>
<feature type="transmembrane region" description="Helical" evidence="3">
    <location>
        <begin position="191"/>
        <end position="209"/>
    </location>
</feature>
<gene>
    <name evidence="5" type="ORF">SAMN02745172_01346</name>
</gene>
<organism evidence="5 6">
    <name type="scientific">Pseudoxanthobacter soli DSM 19599</name>
    <dbReference type="NCBI Taxonomy" id="1123029"/>
    <lineage>
        <taxon>Bacteria</taxon>
        <taxon>Pseudomonadati</taxon>
        <taxon>Pseudomonadota</taxon>
        <taxon>Alphaproteobacteria</taxon>
        <taxon>Hyphomicrobiales</taxon>
        <taxon>Segnochrobactraceae</taxon>
        <taxon>Pseudoxanthobacter</taxon>
    </lineage>
</organism>
<dbReference type="EMBL" id="FRXO01000002">
    <property type="protein sequence ID" value="SHO63329.1"/>
    <property type="molecule type" value="Genomic_DNA"/>
</dbReference>
<keyword evidence="3" id="KW-0812">Transmembrane</keyword>
<evidence type="ECO:0000256" key="3">
    <source>
        <dbReference type="SAM" id="Phobius"/>
    </source>
</evidence>
<feature type="transmembrane region" description="Helical" evidence="3">
    <location>
        <begin position="37"/>
        <end position="56"/>
    </location>
</feature>
<dbReference type="InterPro" id="IPR043128">
    <property type="entry name" value="Rev_trsase/Diguanyl_cyclase"/>
</dbReference>
<comment type="catalytic activity">
    <reaction evidence="2">
        <text>2 GTP = 3',3'-c-di-GMP + 2 diphosphate</text>
        <dbReference type="Rhea" id="RHEA:24898"/>
        <dbReference type="ChEBI" id="CHEBI:33019"/>
        <dbReference type="ChEBI" id="CHEBI:37565"/>
        <dbReference type="ChEBI" id="CHEBI:58805"/>
        <dbReference type="EC" id="2.7.7.65"/>
    </reaction>
</comment>
<keyword evidence="3" id="KW-0472">Membrane</keyword>
<dbReference type="GO" id="GO:1902201">
    <property type="term" value="P:negative regulation of bacterial-type flagellum-dependent cell motility"/>
    <property type="evidence" value="ECO:0007669"/>
    <property type="project" value="TreeGrafter"/>
</dbReference>
<dbReference type="SUPFAM" id="SSF55073">
    <property type="entry name" value="Nucleotide cyclase"/>
    <property type="match status" value="1"/>
</dbReference>
<feature type="domain" description="GGDEF" evidence="4">
    <location>
        <begin position="252"/>
        <end position="384"/>
    </location>
</feature>
<dbReference type="Proteomes" id="UP000186406">
    <property type="component" value="Unassembled WGS sequence"/>
</dbReference>
<keyword evidence="3" id="KW-1133">Transmembrane helix</keyword>
<evidence type="ECO:0000313" key="6">
    <source>
        <dbReference type="Proteomes" id="UP000186406"/>
    </source>
</evidence>
<dbReference type="CDD" id="cd01949">
    <property type="entry name" value="GGDEF"/>
    <property type="match status" value="1"/>
</dbReference>
<accession>A0A1M7ZEU0</accession>
<dbReference type="FunFam" id="3.30.70.270:FF:000001">
    <property type="entry name" value="Diguanylate cyclase domain protein"/>
    <property type="match status" value="1"/>
</dbReference>
<keyword evidence="6" id="KW-1185">Reference proteome</keyword>
<dbReference type="SMART" id="SM00267">
    <property type="entry name" value="GGDEF"/>
    <property type="match status" value="1"/>
</dbReference>
<dbReference type="InterPro" id="IPR029787">
    <property type="entry name" value="Nucleotide_cyclase"/>
</dbReference>
<proteinExistence type="predicted"/>
<dbReference type="PANTHER" id="PTHR45138:SF9">
    <property type="entry name" value="DIGUANYLATE CYCLASE DGCM-RELATED"/>
    <property type="match status" value="1"/>
</dbReference>
<feature type="transmembrane region" description="Helical" evidence="3">
    <location>
        <begin position="151"/>
        <end position="171"/>
    </location>
</feature>
<dbReference type="InterPro" id="IPR000160">
    <property type="entry name" value="GGDEF_dom"/>
</dbReference>
<dbReference type="Gene3D" id="3.30.70.270">
    <property type="match status" value="1"/>
</dbReference>
<dbReference type="PANTHER" id="PTHR45138">
    <property type="entry name" value="REGULATORY COMPONENTS OF SENSORY TRANSDUCTION SYSTEM"/>
    <property type="match status" value="1"/>
</dbReference>
<dbReference type="OrthoDB" id="7185134at2"/>
<evidence type="ECO:0000256" key="1">
    <source>
        <dbReference type="ARBA" id="ARBA00012528"/>
    </source>
</evidence>
<dbReference type="PROSITE" id="PS50887">
    <property type="entry name" value="GGDEF"/>
    <property type="match status" value="1"/>
</dbReference>
<protein>
    <recommendedName>
        <fullName evidence="1">diguanylate cyclase</fullName>
        <ecNumber evidence="1">2.7.7.65</ecNumber>
    </recommendedName>
</protein>
<name>A0A1M7ZEU0_9HYPH</name>
<dbReference type="Pfam" id="PF00990">
    <property type="entry name" value="GGDEF"/>
    <property type="match status" value="1"/>
</dbReference>
<evidence type="ECO:0000256" key="2">
    <source>
        <dbReference type="ARBA" id="ARBA00034247"/>
    </source>
</evidence>
<feature type="transmembrane region" description="Helical" evidence="3">
    <location>
        <begin position="62"/>
        <end position="81"/>
    </location>
</feature>
<dbReference type="GO" id="GO:0005886">
    <property type="term" value="C:plasma membrane"/>
    <property type="evidence" value="ECO:0007669"/>
    <property type="project" value="TreeGrafter"/>
</dbReference>
<feature type="transmembrane region" description="Helical" evidence="3">
    <location>
        <begin position="93"/>
        <end position="114"/>
    </location>
</feature>
<feature type="transmembrane region" description="Helical" evidence="3">
    <location>
        <begin position="120"/>
        <end position="139"/>
    </location>
</feature>
<dbReference type="NCBIfam" id="TIGR00254">
    <property type="entry name" value="GGDEF"/>
    <property type="match status" value="1"/>
</dbReference>
<dbReference type="EC" id="2.7.7.65" evidence="1"/>
<feature type="transmembrane region" description="Helical" evidence="3">
    <location>
        <begin position="6"/>
        <end position="25"/>
    </location>
</feature>
<dbReference type="GO" id="GO:0052621">
    <property type="term" value="F:diguanylate cyclase activity"/>
    <property type="evidence" value="ECO:0007669"/>
    <property type="project" value="UniProtKB-EC"/>
</dbReference>
<dbReference type="STRING" id="1123029.SAMN02745172_01346"/>
<evidence type="ECO:0000259" key="4">
    <source>
        <dbReference type="PROSITE" id="PS50887"/>
    </source>
</evidence>
<sequence length="407" mass="43280">MRLDYFTFAFTGLLIAVLMGGAMLVSARHSKDGAALGWWGAGYLTNALAIGLFAIRGSVTEAAVIIGANALLLSGSAFIWCGLRRFEGRPESFWVGPLAVLVWLGLCAVPAFYASIAARVIVASLLAALLSAMWAFELWRGRDERLPSRRPLMVVAALHATCMVVRIGFAIDGHLPSIEGSVDVSHVSQAVDLSMVFFAVIGGLLLVSMSKERAERVQRDIARVDGLTGVLNRGTFTAEGGRLLATARRAGTSVALVVFDIDRFKRINDTFGHPTGDRVIRRFAACATESLREGDMLGRIGGEEFAVLLAGAAPQEAMAVAERIRTAFAVATREHDGPAATTVSGGVACARAQDADLADLMMQADRALYRAKRMGRDRIVADTTIVPIGPTTEAGAAPVRPRPDSVA</sequence>
<reference evidence="5 6" key="1">
    <citation type="submission" date="2016-12" db="EMBL/GenBank/DDBJ databases">
        <authorList>
            <person name="Song W.-J."/>
            <person name="Kurnit D.M."/>
        </authorList>
    </citation>
    <scope>NUCLEOTIDE SEQUENCE [LARGE SCALE GENOMIC DNA]</scope>
    <source>
        <strain evidence="5 6">DSM 19599</strain>
    </source>
</reference>